<dbReference type="PROSITE" id="PS50011">
    <property type="entry name" value="PROTEIN_KINASE_DOM"/>
    <property type="match status" value="1"/>
</dbReference>
<feature type="transmembrane region" description="Helical" evidence="5">
    <location>
        <begin position="223"/>
        <end position="240"/>
    </location>
</feature>
<feature type="transmembrane region" description="Helical" evidence="5">
    <location>
        <begin position="38"/>
        <end position="61"/>
    </location>
</feature>
<dbReference type="InterPro" id="IPR000719">
    <property type="entry name" value="Prot_kinase_dom"/>
</dbReference>
<protein>
    <submittedName>
        <fullName evidence="7">Kinase</fullName>
    </submittedName>
</protein>
<evidence type="ECO:0000256" key="5">
    <source>
        <dbReference type="SAM" id="Phobius"/>
    </source>
</evidence>
<keyword evidence="8" id="KW-1185">Reference proteome</keyword>
<dbReference type="OrthoDB" id="28230at2759"/>
<keyword evidence="2" id="KW-0547">Nucleotide-binding</keyword>
<feature type="transmembrane region" description="Helical" evidence="5">
    <location>
        <begin position="261"/>
        <end position="284"/>
    </location>
</feature>
<dbReference type="GO" id="GO:0004674">
    <property type="term" value="F:protein serine/threonine kinase activity"/>
    <property type="evidence" value="ECO:0007669"/>
    <property type="project" value="TreeGrafter"/>
</dbReference>
<dbReference type="AlphaFoldDB" id="A0A1V9YZ21"/>
<organism evidence="7 8">
    <name type="scientific">Thraustotheca clavata</name>
    <dbReference type="NCBI Taxonomy" id="74557"/>
    <lineage>
        <taxon>Eukaryota</taxon>
        <taxon>Sar</taxon>
        <taxon>Stramenopiles</taxon>
        <taxon>Oomycota</taxon>
        <taxon>Saprolegniomycetes</taxon>
        <taxon>Saprolegniales</taxon>
        <taxon>Achlyaceae</taxon>
        <taxon>Thraustotheca</taxon>
    </lineage>
</organism>
<dbReference type="Proteomes" id="UP000243217">
    <property type="component" value="Unassembled WGS sequence"/>
</dbReference>
<dbReference type="GO" id="GO:0005524">
    <property type="term" value="F:ATP binding"/>
    <property type="evidence" value="ECO:0007669"/>
    <property type="project" value="UniProtKB-KW"/>
</dbReference>
<dbReference type="PANTHER" id="PTHR44329">
    <property type="entry name" value="SERINE/THREONINE-PROTEIN KINASE TNNI3K-RELATED"/>
    <property type="match status" value="1"/>
</dbReference>
<reference evidence="7 8" key="1">
    <citation type="journal article" date="2014" name="Genome Biol. Evol.">
        <title>The secreted proteins of Achlya hypogyna and Thraustotheca clavata identify the ancestral oomycete secretome and reveal gene acquisitions by horizontal gene transfer.</title>
        <authorList>
            <person name="Misner I."/>
            <person name="Blouin N."/>
            <person name="Leonard G."/>
            <person name="Richards T.A."/>
            <person name="Lane C.E."/>
        </authorList>
    </citation>
    <scope>NUCLEOTIDE SEQUENCE [LARGE SCALE GENOMIC DNA]</scope>
    <source>
        <strain evidence="7 8">ATCC 34112</strain>
    </source>
</reference>
<evidence type="ECO:0000256" key="1">
    <source>
        <dbReference type="ARBA" id="ARBA00022679"/>
    </source>
</evidence>
<dbReference type="SUPFAM" id="SSF56112">
    <property type="entry name" value="Protein kinase-like (PK-like)"/>
    <property type="match status" value="1"/>
</dbReference>
<keyword evidence="5" id="KW-0472">Membrane</keyword>
<dbReference type="Pfam" id="PF07714">
    <property type="entry name" value="PK_Tyr_Ser-Thr"/>
    <property type="match status" value="2"/>
</dbReference>
<keyword evidence="5" id="KW-0812">Transmembrane</keyword>
<accession>A0A1V9YZ21</accession>
<keyword evidence="5" id="KW-1133">Transmembrane helix</keyword>
<feature type="transmembrane region" description="Helical" evidence="5">
    <location>
        <begin position="163"/>
        <end position="182"/>
    </location>
</feature>
<evidence type="ECO:0000313" key="7">
    <source>
        <dbReference type="EMBL" id="OQR91008.1"/>
    </source>
</evidence>
<dbReference type="EMBL" id="JNBS01002463">
    <property type="protein sequence ID" value="OQR91008.1"/>
    <property type="molecule type" value="Genomic_DNA"/>
</dbReference>
<dbReference type="PANTHER" id="PTHR44329:SF288">
    <property type="entry name" value="MITOGEN-ACTIVATED PROTEIN KINASE KINASE KINASE 20"/>
    <property type="match status" value="1"/>
</dbReference>
<dbReference type="SMART" id="SM00220">
    <property type="entry name" value="S_TKc"/>
    <property type="match status" value="1"/>
</dbReference>
<dbReference type="InterPro" id="IPR011009">
    <property type="entry name" value="Kinase-like_dom_sf"/>
</dbReference>
<comment type="caution">
    <text evidence="7">The sequence shown here is derived from an EMBL/GenBank/DDBJ whole genome shotgun (WGS) entry which is preliminary data.</text>
</comment>
<proteinExistence type="predicted"/>
<dbReference type="InterPro" id="IPR051681">
    <property type="entry name" value="Ser/Thr_Kinases-Pseudokinases"/>
</dbReference>
<name>A0A1V9YZ21_9STRA</name>
<sequence>MIAILSAIGMVSSGNYLYRPRNVAVNDSTYSDGFFIPFTIPTACRMLSLLSIAFIIAAYMLKPSIRFNSIPLVLPLMMSQGIYLISRLYVVIAKAFDSHNVFRLGPALFWYCGKVSSIVTTTMNLCQIGLTVVITYRVCRSVGAKAELIVDTNRAERKSRWELFVVLLLSLAIAITVTLNTVPGTDEDDASWRELIPNGTHVQTSRYSPWTCMSTETQTVNNLYAPFVGLAVVAIFSVRIKRKVKTLYPKHARRSIRSVANYYIALYVLTWGSSLFVYAILIVLEQTPEWTPLYGPPNDQDKQRIRQNMRIALVFVPYDLQGFLTCIVTVWSYFRIRWKFDLGLPLKAISPQTIEFADPLVVLGQGAFAIVVKATWYPSRKAEAWYTNYFQRHEKLPLYNDGIPVAVKTFRFERESNLNGVQEEAYLASQLVHPNVMATYGCFTSGSNLYLVCEYLGGGTLQDVIEAGVPLPYEQVLCYALMIASGMEFLHGLEVPVIHRDLKPLNCCFDQSHVLKIVDFGLSRLFHQDEVERKLDSSDGTPRHDRRSSLIHTTFSASRSNLISFLGNHSDCPNLTMTSHVGTVCWAAPEVLVDEELSSYSLKVDVYSFAIICWQLYTLKQPFDDIPGSTLAVEEAVVKGVRPLIPEECPVHFAKLMRFAWHPNPHRRPSFHYIVRVLKAELEQLQQGNCRSESEY</sequence>
<evidence type="ECO:0000256" key="3">
    <source>
        <dbReference type="ARBA" id="ARBA00022777"/>
    </source>
</evidence>
<keyword evidence="1" id="KW-0808">Transferase</keyword>
<feature type="transmembrane region" description="Helical" evidence="5">
    <location>
        <begin position="108"/>
        <end position="136"/>
    </location>
</feature>
<evidence type="ECO:0000256" key="4">
    <source>
        <dbReference type="ARBA" id="ARBA00022840"/>
    </source>
</evidence>
<evidence type="ECO:0000256" key="2">
    <source>
        <dbReference type="ARBA" id="ARBA00022741"/>
    </source>
</evidence>
<keyword evidence="3 7" id="KW-0418">Kinase</keyword>
<keyword evidence="4" id="KW-0067">ATP-binding</keyword>
<dbReference type="Gene3D" id="1.10.510.10">
    <property type="entry name" value="Transferase(Phosphotransferase) domain 1"/>
    <property type="match status" value="2"/>
</dbReference>
<evidence type="ECO:0000259" key="6">
    <source>
        <dbReference type="PROSITE" id="PS50011"/>
    </source>
</evidence>
<dbReference type="STRING" id="74557.A0A1V9YZ21"/>
<feature type="transmembrane region" description="Helical" evidence="5">
    <location>
        <begin position="73"/>
        <end position="96"/>
    </location>
</feature>
<evidence type="ECO:0000313" key="8">
    <source>
        <dbReference type="Proteomes" id="UP000243217"/>
    </source>
</evidence>
<dbReference type="InterPro" id="IPR001245">
    <property type="entry name" value="Ser-Thr/Tyr_kinase_cat_dom"/>
</dbReference>
<dbReference type="PROSITE" id="PS00108">
    <property type="entry name" value="PROTEIN_KINASE_ST"/>
    <property type="match status" value="1"/>
</dbReference>
<feature type="domain" description="Protein kinase" evidence="6">
    <location>
        <begin position="357"/>
        <end position="682"/>
    </location>
</feature>
<dbReference type="InterPro" id="IPR008271">
    <property type="entry name" value="Ser/Thr_kinase_AS"/>
</dbReference>
<gene>
    <name evidence="7" type="ORF">THRCLA_09124</name>
</gene>